<accession>A0A081CAZ7</accession>
<reference evidence="1" key="1">
    <citation type="journal article" date="2015" name="PeerJ">
        <title>First genomic representation of candidate bacterial phylum KSB3 points to enhanced environmental sensing as a trigger of wastewater bulking.</title>
        <authorList>
            <person name="Sekiguchi Y."/>
            <person name="Ohashi A."/>
            <person name="Parks D.H."/>
            <person name="Yamauchi T."/>
            <person name="Tyson G.W."/>
            <person name="Hugenholtz P."/>
        </authorList>
    </citation>
    <scope>NUCLEOTIDE SEQUENCE [LARGE SCALE GENOMIC DNA]</scope>
</reference>
<dbReference type="AlphaFoldDB" id="A0A081CAZ7"/>
<gene>
    <name evidence="1" type="ORF">U27_02581</name>
</gene>
<dbReference type="EMBL" id="DF820483">
    <property type="protein sequence ID" value="GAK61752.1"/>
    <property type="molecule type" value="Genomic_DNA"/>
</dbReference>
<keyword evidence="2" id="KW-1185">Reference proteome</keyword>
<protein>
    <submittedName>
        <fullName evidence="1">Uncharacterized protein</fullName>
    </submittedName>
</protein>
<sequence length="149" mass="17629">MATVNDTTVVPEFKVKQLGPQEHHIELEDFLDKHSRDVDRLFVVYETFDYRNTSRAGLRLDSREYIGTIKGWCRRRGIALFQQTPAQAKGFVSDNILKELNLYTKAYRHANDGMRHLIYFVVNNDEFKLRGLPYEIEFRKQLLDLGYRK</sequence>
<dbReference type="HOGENOM" id="CLU_1746070_0_0_0"/>
<evidence type="ECO:0000313" key="1">
    <source>
        <dbReference type="EMBL" id="GAK61752.1"/>
    </source>
</evidence>
<name>A0A081CAZ7_VECG1</name>
<dbReference type="STRING" id="1499967.U27_02581"/>
<evidence type="ECO:0000313" key="2">
    <source>
        <dbReference type="Proteomes" id="UP000030661"/>
    </source>
</evidence>
<organism evidence="1">
    <name type="scientific">Vecturithrix granuli</name>
    <dbReference type="NCBI Taxonomy" id="1499967"/>
    <lineage>
        <taxon>Bacteria</taxon>
        <taxon>Candidatus Moduliflexota</taxon>
        <taxon>Candidatus Vecturitrichia</taxon>
        <taxon>Candidatus Vecturitrichales</taxon>
        <taxon>Candidatus Vecturitrichaceae</taxon>
        <taxon>Candidatus Vecturithrix</taxon>
    </lineage>
</organism>
<dbReference type="Proteomes" id="UP000030661">
    <property type="component" value="Unassembled WGS sequence"/>
</dbReference>
<proteinExistence type="predicted"/>